<reference evidence="4 5" key="1">
    <citation type="submission" date="2021-11" db="EMBL/GenBank/DDBJ databases">
        <authorList>
            <person name="Liang Q."/>
            <person name="Mou H."/>
            <person name="Liu Z."/>
        </authorList>
    </citation>
    <scope>NUCLEOTIDE SEQUENCE [LARGE SCALE GENOMIC DNA]</scope>
    <source>
        <strain evidence="4 5">CHU3</strain>
    </source>
</reference>
<feature type="domain" description="AMP-dependent synthetase/ligase" evidence="2">
    <location>
        <begin position="119"/>
        <end position="304"/>
    </location>
</feature>
<evidence type="ECO:0000259" key="3">
    <source>
        <dbReference type="Pfam" id="PF22818"/>
    </source>
</evidence>
<dbReference type="InterPro" id="IPR045851">
    <property type="entry name" value="AMP-bd_C_sf"/>
</dbReference>
<dbReference type="InterPro" id="IPR050237">
    <property type="entry name" value="ATP-dep_AMP-bd_enzyme"/>
</dbReference>
<keyword evidence="5" id="KW-1185">Reference proteome</keyword>
<organism evidence="4 5">
    <name type="scientific">Roseateles oligotrophus</name>
    <dbReference type="NCBI Taxonomy" id="1769250"/>
    <lineage>
        <taxon>Bacteria</taxon>
        <taxon>Pseudomonadati</taxon>
        <taxon>Pseudomonadota</taxon>
        <taxon>Betaproteobacteria</taxon>
        <taxon>Burkholderiales</taxon>
        <taxon>Sphaerotilaceae</taxon>
        <taxon>Roseateles</taxon>
    </lineage>
</organism>
<dbReference type="PANTHER" id="PTHR43767:SF8">
    <property type="entry name" value="LONG-CHAIN-FATTY-ACID--COA LIGASE"/>
    <property type="match status" value="1"/>
</dbReference>
<name>A0ABT2YDE2_9BURK</name>
<evidence type="ECO:0000313" key="4">
    <source>
        <dbReference type="EMBL" id="MCV2368073.1"/>
    </source>
</evidence>
<evidence type="ECO:0000259" key="2">
    <source>
        <dbReference type="Pfam" id="PF00501"/>
    </source>
</evidence>
<dbReference type="Gene3D" id="3.10.129.10">
    <property type="entry name" value="Hotdog Thioesterase"/>
    <property type="match status" value="1"/>
</dbReference>
<proteinExistence type="predicted"/>
<dbReference type="RefSeq" id="WP_263570690.1">
    <property type="nucleotide sequence ID" value="NZ_JAJIRN010000003.1"/>
</dbReference>
<evidence type="ECO:0000256" key="1">
    <source>
        <dbReference type="ARBA" id="ARBA00022598"/>
    </source>
</evidence>
<dbReference type="Gene3D" id="3.30.300.30">
    <property type="match status" value="1"/>
</dbReference>
<dbReference type="Gene3D" id="3.40.50.12780">
    <property type="entry name" value="N-terminal domain of ligase-like"/>
    <property type="match status" value="1"/>
</dbReference>
<protein>
    <submittedName>
        <fullName evidence="4">AMP-binding protein</fullName>
    </submittedName>
</protein>
<keyword evidence="1" id="KW-0436">Ligase</keyword>
<dbReference type="EMBL" id="JAJIRN010000003">
    <property type="protein sequence ID" value="MCV2368073.1"/>
    <property type="molecule type" value="Genomic_DNA"/>
</dbReference>
<dbReference type="Pfam" id="PF00501">
    <property type="entry name" value="AMP-binding"/>
    <property type="match status" value="1"/>
</dbReference>
<dbReference type="PANTHER" id="PTHR43767">
    <property type="entry name" value="LONG-CHAIN-FATTY-ACID--COA LIGASE"/>
    <property type="match status" value="1"/>
</dbReference>
<dbReference type="InterPro" id="IPR054545">
    <property type="entry name" value="ApeI-like"/>
</dbReference>
<dbReference type="InterPro" id="IPR000873">
    <property type="entry name" value="AMP-dep_synth/lig_dom"/>
</dbReference>
<dbReference type="InterPro" id="IPR042099">
    <property type="entry name" value="ANL_N_sf"/>
</dbReference>
<dbReference type="SUPFAM" id="SSF56801">
    <property type="entry name" value="Acetyl-CoA synthetase-like"/>
    <property type="match status" value="1"/>
</dbReference>
<dbReference type="InterPro" id="IPR029069">
    <property type="entry name" value="HotDog_dom_sf"/>
</dbReference>
<accession>A0ABT2YDE2</accession>
<sequence>MSGGELAGLMADCRAGDSLLAKRGSAHISWRDFRAQCAAWRRAFEAHPGQRFALYFEDSADFAAALFGLWHAGKVAYLPGDGLPATVQALKPLVDAMVGDLAGAAVLPQAAQAGLAEADWPPLKPQAEQLVIFTSGSTAAPLAIGKRLGQLFSEVASLERVFGGRLGAKAEVLSTVSHQHIYGLLFRVLWPLAAGRVFHARRYAFVEEIAAALPPDGGALLIASPAHLRRLPAVSLHDLRAVFSSGGPLPDEALPDCLRLLGQAPIEVFGSSETGGIAWRQRNPQAPSSWSPLPGVEWRIEEDLLEIRSPHLPAFTWLSTADRACALGASFELMGRADRLLKIEEKRVSVAAIEAALLATACLSELRVLSLRKTAGGREQLAVVAVPSERGWAMYEELGKKGFGDYLRKQLLQSLEPVSAPRRWRFVSRLPFNSQGKSTQRELLALFDPLRPTARLLQLTATRAELSLLAEAGLPQFDGHFDGHPVLPGVAQVDWAIRFGRECFTTLPAKFVAMEGLKFQQVITPGMTLSLQLDYKPEAAQLAFKFSSGRGAHASGRLLFGGAD</sequence>
<comment type="caution">
    <text evidence="4">The sequence shown here is derived from an EMBL/GenBank/DDBJ whole genome shotgun (WGS) entry which is preliminary data.</text>
</comment>
<dbReference type="Pfam" id="PF22818">
    <property type="entry name" value="ApeI-like"/>
    <property type="match status" value="1"/>
</dbReference>
<evidence type="ECO:0000313" key="5">
    <source>
        <dbReference type="Proteomes" id="UP001209701"/>
    </source>
</evidence>
<dbReference type="Proteomes" id="UP001209701">
    <property type="component" value="Unassembled WGS sequence"/>
</dbReference>
<feature type="domain" description="ApeI dehydratase-like" evidence="3">
    <location>
        <begin position="461"/>
        <end position="557"/>
    </location>
</feature>
<gene>
    <name evidence="4" type="ORF">LNV07_08170</name>
</gene>
<dbReference type="SUPFAM" id="SSF54637">
    <property type="entry name" value="Thioesterase/thiol ester dehydrase-isomerase"/>
    <property type="match status" value="1"/>
</dbReference>